<sequence length="330" mass="39125">MDDITNSFASTLKDRFKNPFLFTFLSLTILKNWKLFVIIFNFEKDCNMYDKIFIIEEYLSKNITLKNFLLNILSTFLILIITFILLAISKFIVDFYYKIIIKFIIKTIDKNQIAIKSDLISKNEIIEKISNENQILKSKNVTLNETINSNESRLEQQRNELLNLLENSKILDGSLETFKEALESKSAEIEIIKNEKNRLEEIYKQDINFIFQLYEDNIEIENIEQKEVFDKIRKQFFLKKDEELNTKNLTINEKFKILMQYMNNTDFNNILRLSEGKIVYNNNFSSLFYDFAIKYSIFNVVESKVKLSSVGIKFISYITNINDSNLKLKK</sequence>
<proteinExistence type="predicted"/>
<dbReference type="Proteomes" id="UP000465101">
    <property type="component" value="Segment"/>
</dbReference>
<evidence type="ECO:0000313" key="3">
    <source>
        <dbReference type="EMBL" id="QHB38999.1"/>
    </source>
</evidence>
<feature type="coiled-coil region" evidence="1">
    <location>
        <begin position="126"/>
        <end position="202"/>
    </location>
</feature>
<keyword evidence="2" id="KW-0472">Membrane</keyword>
<accession>A0A6B9LMZ3</accession>
<feature type="transmembrane region" description="Helical" evidence="2">
    <location>
        <begin position="68"/>
        <end position="88"/>
    </location>
</feature>
<organism evidence="3 4">
    <name type="scientific">Flavobacterium phage vB_FspS_laban6-1</name>
    <dbReference type="NCBI Taxonomy" id="2686250"/>
    <lineage>
        <taxon>Viruses</taxon>
        <taxon>Duplodnaviria</taxon>
        <taxon>Heunggongvirae</taxon>
        <taxon>Uroviricota</taxon>
        <taxon>Caudoviricetes</taxon>
        <taxon>Duneviridae</taxon>
        <taxon>Labanvirus</taxon>
        <taxon>Labanvirus laban</taxon>
    </lineage>
</organism>
<evidence type="ECO:0000256" key="1">
    <source>
        <dbReference type="SAM" id="Coils"/>
    </source>
</evidence>
<keyword evidence="4" id="KW-1185">Reference proteome</keyword>
<protein>
    <submittedName>
        <fullName evidence="3">Uncharacterized protein</fullName>
    </submittedName>
</protein>
<keyword evidence="2" id="KW-0812">Transmembrane</keyword>
<keyword evidence="2" id="KW-1133">Transmembrane helix</keyword>
<evidence type="ECO:0000256" key="2">
    <source>
        <dbReference type="SAM" id="Phobius"/>
    </source>
</evidence>
<evidence type="ECO:0000313" key="4">
    <source>
        <dbReference type="Proteomes" id="UP000465101"/>
    </source>
</evidence>
<reference evidence="3 4" key="1">
    <citation type="journal article" date="2020" name="Viruses">
        <title>Diversity and Host Interactions Among Virulent and Temperate Baltic Sea Flavobacterium Phages.</title>
        <authorList>
            <person name="Nilsson E."/>
            <person name="Bayfield O.W."/>
            <person name="Lundin D."/>
            <person name="Antson A.A."/>
            <person name="Holmfeldt K."/>
        </authorList>
    </citation>
    <scope>NUCLEOTIDE SEQUENCE [LARGE SCALE GENOMIC DNA]</scope>
</reference>
<name>A0A6B9LMZ3_9CAUD</name>
<gene>
    <name evidence="3" type="ORF">laban61_gp028</name>
</gene>
<feature type="transmembrane region" description="Helical" evidence="2">
    <location>
        <begin position="20"/>
        <end position="42"/>
    </location>
</feature>
<keyword evidence="1" id="KW-0175">Coiled coil</keyword>
<dbReference type="EMBL" id="MN812211">
    <property type="protein sequence ID" value="QHB38999.1"/>
    <property type="molecule type" value="Genomic_DNA"/>
</dbReference>